<dbReference type="EMBL" id="JAKKPZ010000563">
    <property type="protein sequence ID" value="KAI1693984.1"/>
    <property type="molecule type" value="Genomic_DNA"/>
</dbReference>
<protein>
    <submittedName>
        <fullName evidence="1">Permuted papain-like amidase enzyme, yaeF/YiiX, c92 family domain-containing protein</fullName>
    </submittedName>
</protein>
<keyword evidence="2" id="KW-1185">Reference proteome</keyword>
<dbReference type="Pfam" id="PF05708">
    <property type="entry name" value="Peptidase_C92"/>
    <property type="match status" value="1"/>
</dbReference>
<evidence type="ECO:0000313" key="1">
    <source>
        <dbReference type="EMBL" id="KAI1693984.1"/>
    </source>
</evidence>
<dbReference type="InterPro" id="IPR038765">
    <property type="entry name" value="Papain-like_cys_pep_sf"/>
</dbReference>
<dbReference type="Proteomes" id="UP001201812">
    <property type="component" value="Unassembled WGS sequence"/>
</dbReference>
<name>A0AAD4MGR9_9BILA</name>
<dbReference type="SUPFAM" id="SSF54001">
    <property type="entry name" value="Cysteine proteinases"/>
    <property type="match status" value="1"/>
</dbReference>
<accession>A0AAD4MGR9</accession>
<organism evidence="1 2">
    <name type="scientific">Ditylenchus destructor</name>
    <dbReference type="NCBI Taxonomy" id="166010"/>
    <lineage>
        <taxon>Eukaryota</taxon>
        <taxon>Metazoa</taxon>
        <taxon>Ecdysozoa</taxon>
        <taxon>Nematoda</taxon>
        <taxon>Chromadorea</taxon>
        <taxon>Rhabditida</taxon>
        <taxon>Tylenchina</taxon>
        <taxon>Tylenchomorpha</taxon>
        <taxon>Sphaerularioidea</taxon>
        <taxon>Anguinidae</taxon>
        <taxon>Anguininae</taxon>
        <taxon>Ditylenchus</taxon>
    </lineage>
</organism>
<sequence length="176" mass="19471">MLINNKAGKTVFERPKAERFADKAARPMMINNKAGNTVFEQSKAERLTDKAAGGISIQEIESAATAKLSPGDLVFFMKIPKDDFTAGIISCSEGDSNVYHVAIVVKDDKSSHLTVMHTLPATGVERVTLVEAIRKLKPGMVEIARMDVDEEWKNRAAEWAAEQEGLEYNDLFSVWL</sequence>
<proteinExistence type="predicted"/>
<dbReference type="Gene3D" id="3.90.1720.10">
    <property type="entry name" value="endopeptidase domain like (from Nostoc punctiforme)"/>
    <property type="match status" value="1"/>
</dbReference>
<dbReference type="AlphaFoldDB" id="A0AAD4MGR9"/>
<comment type="caution">
    <text evidence="1">The sequence shown here is derived from an EMBL/GenBank/DDBJ whole genome shotgun (WGS) entry which is preliminary data.</text>
</comment>
<reference evidence="1" key="1">
    <citation type="submission" date="2022-01" db="EMBL/GenBank/DDBJ databases">
        <title>Genome Sequence Resource for Two Populations of Ditylenchus destructor, the Migratory Endoparasitic Phytonematode.</title>
        <authorList>
            <person name="Zhang H."/>
            <person name="Lin R."/>
            <person name="Xie B."/>
        </authorList>
    </citation>
    <scope>NUCLEOTIDE SEQUENCE</scope>
    <source>
        <strain evidence="1">BazhouSP</strain>
    </source>
</reference>
<dbReference type="InterPro" id="IPR024453">
    <property type="entry name" value="Peptidase_C92"/>
</dbReference>
<evidence type="ECO:0000313" key="2">
    <source>
        <dbReference type="Proteomes" id="UP001201812"/>
    </source>
</evidence>
<gene>
    <name evidence="1" type="ORF">DdX_20352</name>
</gene>